<name>X0Z4S2_9ZZZZ</name>
<gene>
    <name evidence="1" type="ORF">S01H4_14747</name>
</gene>
<sequence length="39" mass="4604">MVRKIFQKLENGYEQEYGKQYNSIERLTQEVSLQLVGAI</sequence>
<organism evidence="1">
    <name type="scientific">marine sediment metagenome</name>
    <dbReference type="NCBI Taxonomy" id="412755"/>
    <lineage>
        <taxon>unclassified sequences</taxon>
        <taxon>metagenomes</taxon>
        <taxon>ecological metagenomes</taxon>
    </lineage>
</organism>
<dbReference type="AlphaFoldDB" id="X0Z4S2"/>
<dbReference type="EMBL" id="BART01006462">
    <property type="protein sequence ID" value="GAG64029.1"/>
    <property type="molecule type" value="Genomic_DNA"/>
</dbReference>
<protein>
    <submittedName>
        <fullName evidence="1">Uncharacterized protein</fullName>
    </submittedName>
</protein>
<accession>X0Z4S2</accession>
<reference evidence="1" key="1">
    <citation type="journal article" date="2014" name="Front. Microbiol.">
        <title>High frequency of phylogenetically diverse reductive dehalogenase-homologous genes in deep subseafloor sedimentary metagenomes.</title>
        <authorList>
            <person name="Kawai M."/>
            <person name="Futagami T."/>
            <person name="Toyoda A."/>
            <person name="Takaki Y."/>
            <person name="Nishi S."/>
            <person name="Hori S."/>
            <person name="Arai W."/>
            <person name="Tsubouchi T."/>
            <person name="Morono Y."/>
            <person name="Uchiyama I."/>
            <person name="Ito T."/>
            <person name="Fujiyama A."/>
            <person name="Inagaki F."/>
            <person name="Takami H."/>
        </authorList>
    </citation>
    <scope>NUCLEOTIDE SEQUENCE</scope>
    <source>
        <strain evidence="1">Expedition CK06-06</strain>
    </source>
</reference>
<comment type="caution">
    <text evidence="1">The sequence shown here is derived from an EMBL/GenBank/DDBJ whole genome shotgun (WGS) entry which is preliminary data.</text>
</comment>
<proteinExistence type="predicted"/>
<evidence type="ECO:0000313" key="1">
    <source>
        <dbReference type="EMBL" id="GAG64029.1"/>
    </source>
</evidence>